<dbReference type="EMBL" id="BLQM01000038">
    <property type="protein sequence ID" value="GMH54453.1"/>
    <property type="molecule type" value="Genomic_DNA"/>
</dbReference>
<feature type="compositionally biased region" description="Basic and acidic residues" evidence="1">
    <location>
        <begin position="607"/>
        <end position="627"/>
    </location>
</feature>
<evidence type="ECO:0000313" key="2">
    <source>
        <dbReference type="EMBL" id="GMH54453.1"/>
    </source>
</evidence>
<feature type="compositionally biased region" description="Polar residues" evidence="1">
    <location>
        <begin position="86"/>
        <end position="116"/>
    </location>
</feature>
<feature type="region of interest" description="Disordered" evidence="1">
    <location>
        <begin position="596"/>
        <end position="663"/>
    </location>
</feature>
<comment type="caution">
    <text evidence="2">The sequence shown here is derived from an EMBL/GenBank/DDBJ whole genome shotgun (WGS) entry which is preliminary data.</text>
</comment>
<dbReference type="Proteomes" id="UP001162640">
    <property type="component" value="Unassembled WGS sequence"/>
</dbReference>
<protein>
    <submittedName>
        <fullName evidence="2">Uncharacterized protein</fullName>
    </submittedName>
</protein>
<dbReference type="AlphaFoldDB" id="A0A9W7DTG5"/>
<dbReference type="PROSITE" id="PS50096">
    <property type="entry name" value="IQ"/>
    <property type="match status" value="2"/>
</dbReference>
<feature type="compositionally biased region" description="Polar residues" evidence="1">
    <location>
        <begin position="168"/>
        <end position="177"/>
    </location>
</feature>
<evidence type="ECO:0000256" key="1">
    <source>
        <dbReference type="SAM" id="MobiDB-lite"/>
    </source>
</evidence>
<feature type="compositionally biased region" description="Polar residues" evidence="1">
    <location>
        <begin position="213"/>
        <end position="223"/>
    </location>
</feature>
<accession>A0A9W7DTG5</accession>
<gene>
    <name evidence="2" type="ORF">TL16_g01676</name>
</gene>
<proteinExistence type="predicted"/>
<dbReference type="Gene3D" id="1.20.5.190">
    <property type="match status" value="1"/>
</dbReference>
<feature type="region of interest" description="Disordered" evidence="1">
    <location>
        <begin position="1183"/>
        <end position="1204"/>
    </location>
</feature>
<feature type="compositionally biased region" description="Low complexity" evidence="1">
    <location>
        <begin position="158"/>
        <end position="167"/>
    </location>
</feature>
<organism evidence="2 3">
    <name type="scientific">Triparma laevis f. inornata</name>
    <dbReference type="NCBI Taxonomy" id="1714386"/>
    <lineage>
        <taxon>Eukaryota</taxon>
        <taxon>Sar</taxon>
        <taxon>Stramenopiles</taxon>
        <taxon>Ochrophyta</taxon>
        <taxon>Bolidophyceae</taxon>
        <taxon>Parmales</taxon>
        <taxon>Triparmaceae</taxon>
        <taxon>Triparma</taxon>
    </lineage>
</organism>
<feature type="compositionally biased region" description="Basic residues" evidence="1">
    <location>
        <begin position="139"/>
        <end position="148"/>
    </location>
</feature>
<feature type="compositionally biased region" description="Basic and acidic residues" evidence="1">
    <location>
        <begin position="56"/>
        <end position="69"/>
    </location>
</feature>
<evidence type="ECO:0000313" key="3">
    <source>
        <dbReference type="Proteomes" id="UP001162640"/>
    </source>
</evidence>
<feature type="region of interest" description="Disordered" evidence="1">
    <location>
        <begin position="40"/>
        <end position="224"/>
    </location>
</feature>
<reference evidence="3" key="1">
    <citation type="journal article" date="2023" name="Commun. Biol.">
        <title>Genome analysis of Parmales, the sister group of diatoms, reveals the evolutionary specialization of diatoms from phago-mixotrophs to photoautotrophs.</title>
        <authorList>
            <person name="Ban H."/>
            <person name="Sato S."/>
            <person name="Yoshikawa S."/>
            <person name="Yamada K."/>
            <person name="Nakamura Y."/>
            <person name="Ichinomiya M."/>
            <person name="Sato N."/>
            <person name="Blanc-Mathieu R."/>
            <person name="Endo H."/>
            <person name="Kuwata A."/>
            <person name="Ogata H."/>
        </authorList>
    </citation>
    <scope>NUCLEOTIDE SEQUENCE [LARGE SCALE GENOMIC DNA]</scope>
</reference>
<feature type="compositionally biased region" description="Acidic residues" evidence="1">
    <location>
        <begin position="70"/>
        <end position="82"/>
    </location>
</feature>
<name>A0A9W7DTG5_9STRA</name>
<feature type="compositionally biased region" description="Low complexity" evidence="1">
    <location>
        <begin position="185"/>
        <end position="195"/>
    </location>
</feature>
<sequence length="1204" mass="135636">MPTSFTAFEFDDDQPFEARDLSTFKQERAAARKVALTKLRRSKSLKRANSLTQRKLNAERRRKMTPEEAARDEEEREKEADADAQSMEQSMDRSMQSLQSQTPTVAFSECTPSSLEAHSHQLGSMKHPFKTPFKTTTSNKKRKKKKGKTVPPQSQNNITTKIPTTTTASSPNTFSEPNSPPATPTPTTSNQIPTSPITPQPTSPQMKNPPITPSSSFRPSSRLTHSRENLRINIDTNQNLNHPSISPPPAIPPPMSAPAPPTTNAIAKAYDINPTNPFANITIKIPDDHPTLKPTSTTLASLFTPVDSVSKEGSFLRAKFSTVEKMRDAQKEVTRKKELTKTLHSFAQTNENPKPRSMAPSTQNIMKEMNVTKAIMIREQYLLNLQDLATFIDDKYKKYQQSKKAHRKMHKKLKSLKATQSTTALEISEMNKLIVDHDSSMKKIGRVITQSHAHLAVTVAQLRACTIEVLEAVASWQDELVSSQMQVTASLTHSQSIIPPPFMYQSNNYVVKMTSDLVFMNETNEIFGEWLGFDPKQNPLFVPSINLDVKTTINSRRERMTVHIRIKRETAAKARAAKIRMSMSKNMKGAFAAMTMAGEGSARRLRRSTEKKEKAERRSQEDKERRLPKFRASAQDWSKSPDGSPGSPKPFRKTMGNGNDLAGIRDSVMKSVSNEFDQANEPDLDSDEELELNFPDMFPEVQLVQKLPEGVQARCEEGQEVIAREMRHVVMREQRRADMLAFRSSAYRPGTTTGAGSRPGTCGAEEHRSLMERITRPSTALDLRKPQIREEVGGHSATTKAFISTFFVTQGEETFNLGGTAVDSKRTTTGANSYSSRLLTPIKVRPSTSLGLSTVFPVNPAKHVESPFPLPLQGKMLVNFEAKGKNQAFKYDTKGATVVLQAFGRFILARARISDLKAYRKTSQSASMIQRVWRGKKGRTDFFVKLRSKKTADIRRRIEERDIKRAAVILQRFFDNVRYTKMEELRKSAAERRRVQHKIWARRAMMDAAAFQIQRVWNSYMAKKIEWEIDYEIKYKASTRIQGGVRIRLARKRVAERKKRTKRAMTMKIKKKEAHAEVYTSIIMLQCWARIMFANERAQRKREKRSGKLAQKLAGFGGVMVGDGDSSVDFGDFGSVGSISTASITMLMGATAAEQAAKLACDLVEQETYEDDYARARRDSAILQKARPNSRKGSKTRRNIVMGR</sequence>
<feature type="compositionally biased region" description="Basic residues" evidence="1">
    <location>
        <begin position="1188"/>
        <end position="1198"/>
    </location>
</feature>